<dbReference type="SUPFAM" id="SSF48498">
    <property type="entry name" value="Tetracyclin repressor-like, C-terminal domain"/>
    <property type="match status" value="1"/>
</dbReference>
<dbReference type="Proteomes" id="UP000006659">
    <property type="component" value="Chromosome"/>
</dbReference>
<dbReference type="Gene3D" id="1.10.357.10">
    <property type="entry name" value="Tetracycline Repressor, domain 2"/>
    <property type="match status" value="1"/>
</dbReference>
<gene>
    <name evidence="4" type="ordered locus">CVAR_1224</name>
</gene>
<dbReference type="eggNOG" id="COG1309">
    <property type="taxonomic scope" value="Bacteria"/>
</dbReference>
<dbReference type="InterPro" id="IPR009057">
    <property type="entry name" value="Homeodomain-like_sf"/>
</dbReference>
<dbReference type="InterPro" id="IPR041678">
    <property type="entry name" value="TetR_C_16"/>
</dbReference>
<evidence type="ECO:0000256" key="1">
    <source>
        <dbReference type="ARBA" id="ARBA00023125"/>
    </source>
</evidence>
<reference evidence="4 5" key="1">
    <citation type="journal article" date="2011" name="BMC Genomics">
        <title>Complete genome sequence of Corynebacterium variabile DSM 44702 isolated from the surface of smear-ripened cheeses and insights into cheese ripening and flavor generation.</title>
        <authorList>
            <person name="Schroeder J."/>
            <person name="Maus I."/>
            <person name="Trost E."/>
            <person name="Tauch A."/>
        </authorList>
    </citation>
    <scope>NUCLEOTIDE SEQUENCE [LARGE SCALE GENOMIC DNA]</scope>
    <source>
        <strain evidence="5">DSM 44702 / JCM 12073 / NCIMB 30131</strain>
    </source>
</reference>
<dbReference type="InterPro" id="IPR036271">
    <property type="entry name" value="Tet_transcr_reg_TetR-rel_C_sf"/>
</dbReference>
<feature type="DNA-binding region" description="H-T-H motif" evidence="2">
    <location>
        <begin position="90"/>
        <end position="109"/>
    </location>
</feature>
<dbReference type="PANTHER" id="PTHR30055">
    <property type="entry name" value="HTH-TYPE TRANSCRIPTIONAL REGULATOR RUTR"/>
    <property type="match status" value="1"/>
</dbReference>
<feature type="domain" description="HTH tetR-type" evidence="3">
    <location>
        <begin position="67"/>
        <end position="127"/>
    </location>
</feature>
<dbReference type="Pfam" id="PF00440">
    <property type="entry name" value="TetR_N"/>
    <property type="match status" value="1"/>
</dbReference>
<name>G0HAH3_CORVD</name>
<dbReference type="PRINTS" id="PR00455">
    <property type="entry name" value="HTHTETR"/>
</dbReference>
<evidence type="ECO:0000313" key="4">
    <source>
        <dbReference type="EMBL" id="AEK36580.1"/>
    </source>
</evidence>
<dbReference type="Pfam" id="PF17920">
    <property type="entry name" value="TetR_C_16"/>
    <property type="match status" value="1"/>
</dbReference>
<keyword evidence="1 2" id="KW-0238">DNA-binding</keyword>
<dbReference type="KEGG" id="cva:CVAR_1224"/>
<evidence type="ECO:0000259" key="3">
    <source>
        <dbReference type="PROSITE" id="PS50977"/>
    </source>
</evidence>
<dbReference type="GO" id="GO:0003700">
    <property type="term" value="F:DNA-binding transcription factor activity"/>
    <property type="evidence" value="ECO:0007669"/>
    <property type="project" value="TreeGrafter"/>
</dbReference>
<dbReference type="STRING" id="858619.CVAR_1224"/>
<accession>G0HAH3</accession>
<dbReference type="SUPFAM" id="SSF46689">
    <property type="entry name" value="Homeodomain-like"/>
    <property type="match status" value="1"/>
</dbReference>
<dbReference type="EMBL" id="CP002917">
    <property type="protein sequence ID" value="AEK36580.1"/>
    <property type="molecule type" value="Genomic_DNA"/>
</dbReference>
<dbReference type="GO" id="GO:0000976">
    <property type="term" value="F:transcription cis-regulatory region binding"/>
    <property type="evidence" value="ECO:0007669"/>
    <property type="project" value="TreeGrafter"/>
</dbReference>
<dbReference type="AlphaFoldDB" id="G0HAH3"/>
<organism evidence="4 5">
    <name type="scientific">Corynebacterium variabile (strain DSM 44702 / CIP 107183 / JCM 12073 / NCIMB 30131)</name>
    <name type="common">Corynebacterium mooreparkense</name>
    <dbReference type="NCBI Taxonomy" id="858619"/>
    <lineage>
        <taxon>Bacteria</taxon>
        <taxon>Bacillati</taxon>
        <taxon>Actinomycetota</taxon>
        <taxon>Actinomycetes</taxon>
        <taxon>Mycobacteriales</taxon>
        <taxon>Corynebacteriaceae</taxon>
        <taxon>Corynebacterium</taxon>
    </lineage>
</organism>
<evidence type="ECO:0000313" key="5">
    <source>
        <dbReference type="Proteomes" id="UP000006659"/>
    </source>
</evidence>
<evidence type="ECO:0000256" key="2">
    <source>
        <dbReference type="PROSITE-ProRule" id="PRU00335"/>
    </source>
</evidence>
<dbReference type="PROSITE" id="PS50977">
    <property type="entry name" value="HTH_TETR_2"/>
    <property type="match status" value="1"/>
</dbReference>
<protein>
    <submittedName>
        <fullName evidence="4">TetR DNA-binding transcription regulator</fullName>
    </submittedName>
</protein>
<proteinExistence type="predicted"/>
<dbReference type="PANTHER" id="PTHR30055:SF235">
    <property type="entry name" value="TRANSCRIPTIONAL REGULATORY PROTEIN"/>
    <property type="match status" value="1"/>
</dbReference>
<dbReference type="HOGENOM" id="CLU_069356_10_2_11"/>
<sequence length="261" mass="28515">MEPSCMRACRGRSGRQNVVFITPAITSPGCLRVILVAMTDQTSRAGGPRQTNVVGIQNKLPPRRRSVDTRREILLSARKVFSERPYAEVSLKEIAADVGVSAPLIIKYFGTKENLFESQLDFSATADRLNEVPFGELGQHLTRIAVTSPADSPNSIVHRLADSGGNRHIVDAIGRVYREQVVDWLVKKIQEESPSPDAESADSGMDAETRAEAAMSMLAGLSLMRRLVTEDYFVSDRVDAFVDYYGSVIQGALNGEAGSVQ</sequence>
<dbReference type="InterPro" id="IPR001647">
    <property type="entry name" value="HTH_TetR"/>
</dbReference>
<dbReference type="InterPro" id="IPR050109">
    <property type="entry name" value="HTH-type_TetR-like_transc_reg"/>
</dbReference>